<evidence type="ECO:0000256" key="1">
    <source>
        <dbReference type="SAM" id="MobiDB-lite"/>
    </source>
</evidence>
<keyword evidence="3" id="KW-1185">Reference proteome</keyword>
<sequence length="830" mass="89496">MVNRPGISIRRLMPHRRTGSEGSDQLDESSPDEYDLYMRGRDRPQHAHTWQAARTKGPPAPITIRKQSAFSRSMSPLPPLPADTPSSASSSLSSLDGQSDTFWTANKKAAAVLGLPESAVVGGPPTTPRRPARPGNGYLGLKDSSVMSPPPLPRAMKAMTLVESKRPLSPGGPRPVSPRTLIDSSRSLSPRPSITTPDRARAGSPKLAASPRLTVAALKEEPRAELPAELAALEQPSKPTGPVASQKHNEEWSDNVRQLIQETDLAFKAVGSALADARLASYVFEHTKTPTPPPGPTSAPQSAPKELPPLPEASPNPAQTDRPPSPLLTSAPAAVSTTHTNSTPLVPSPLKPSPVKVKAKKTKTKRNKGWPAMSSAMVARLGLSENVTDILTGQRFKRIEADEMLTPDQIKELKKIREEARRQANLLLQSRGSLDSDRGASKESVYELPAEPEDLFVKQSESGTDEFDDEDEEDTCEEWDGKETGSDAGTLLTPPRWSVRNGSLTVSTRSASVSASPRSGSISASPRSCVAASPRSGSMSMSSVSARNASLSASTRLASISESTNLIVEEPELEAEAEKEDEAETEEAMRRRKQIESLRSEEDDHFIYLKSTPFTLTTPTFKHGAITFSKADMSKLMMKVDDTLDWTAFQMAILGGAGDMMGGFYDEGEDYDSDTVEDMANWFDSFGFESAGALIDSSYRSGRESAGSMASSDSSVGQPSNADLDDMDLPIPLMSEHPSNIWNTAEAPYDTNKFFRSSGIKRWSGVPKRYGSQGEVQIPSDPIVVCGPEGDGDIEASVAGESMGYNLGDDLGDFLRWEAEQMCFYGAPRA</sequence>
<feature type="region of interest" description="Disordered" evidence="1">
    <location>
        <begin position="704"/>
        <end position="723"/>
    </location>
</feature>
<feature type="region of interest" description="Disordered" evidence="1">
    <location>
        <begin position="231"/>
        <end position="250"/>
    </location>
</feature>
<dbReference type="AlphaFoldDB" id="A0A084Q9S4"/>
<dbReference type="OMA" id="DIEPFHL"/>
<proteinExistence type="predicted"/>
<reference evidence="2 3" key="1">
    <citation type="journal article" date="2014" name="BMC Genomics">
        <title>Comparative genome sequencing reveals chemotype-specific gene clusters in the toxigenic black mold Stachybotrys.</title>
        <authorList>
            <person name="Semeiks J."/>
            <person name="Borek D."/>
            <person name="Otwinowski Z."/>
            <person name="Grishin N.V."/>
        </authorList>
    </citation>
    <scope>NUCLEOTIDE SEQUENCE [LARGE SCALE GENOMIC DNA]</scope>
    <source>
        <strain evidence="2 3">IBT 40285</strain>
    </source>
</reference>
<feature type="compositionally biased region" description="Low complexity" evidence="1">
    <location>
        <begin position="83"/>
        <end position="96"/>
    </location>
</feature>
<dbReference type="EMBL" id="KL660896">
    <property type="protein sequence ID" value="KFA60709.1"/>
    <property type="molecule type" value="Genomic_DNA"/>
</dbReference>
<feature type="region of interest" description="Disordered" evidence="1">
    <location>
        <begin position="286"/>
        <end position="372"/>
    </location>
</feature>
<dbReference type="OrthoDB" id="5244857at2759"/>
<evidence type="ECO:0000313" key="2">
    <source>
        <dbReference type="EMBL" id="KFA60709.1"/>
    </source>
</evidence>
<feature type="compositionally biased region" description="Basic and acidic residues" evidence="1">
    <location>
        <begin position="434"/>
        <end position="445"/>
    </location>
</feature>
<feature type="region of interest" description="Disordered" evidence="1">
    <location>
        <begin position="572"/>
        <end position="596"/>
    </location>
</feature>
<feature type="region of interest" description="Disordered" evidence="1">
    <location>
        <begin position="165"/>
        <end position="211"/>
    </location>
</feature>
<feature type="compositionally biased region" description="Low complexity" evidence="1">
    <location>
        <begin position="705"/>
        <end position="715"/>
    </location>
</feature>
<feature type="compositionally biased region" description="Acidic residues" evidence="1">
    <location>
        <begin position="572"/>
        <end position="586"/>
    </location>
</feature>
<feature type="compositionally biased region" description="Polar residues" evidence="1">
    <location>
        <begin position="65"/>
        <end position="74"/>
    </location>
</feature>
<feature type="compositionally biased region" description="Polar residues" evidence="1">
    <location>
        <begin position="182"/>
        <end position="196"/>
    </location>
</feature>
<protein>
    <submittedName>
        <fullName evidence="2">Uncharacterized protein</fullName>
    </submittedName>
</protein>
<evidence type="ECO:0000313" key="3">
    <source>
        <dbReference type="Proteomes" id="UP000028524"/>
    </source>
</evidence>
<dbReference type="InParanoid" id="A0A084Q9S4"/>
<dbReference type="HOGENOM" id="CLU_010785_1_0_1"/>
<feature type="region of interest" description="Disordered" evidence="1">
    <location>
        <begin position="427"/>
        <end position="542"/>
    </location>
</feature>
<feature type="compositionally biased region" description="Low complexity" evidence="1">
    <location>
        <begin position="503"/>
        <end position="542"/>
    </location>
</feature>
<feature type="compositionally biased region" description="Basic residues" evidence="1">
    <location>
        <begin position="357"/>
        <end position="368"/>
    </location>
</feature>
<dbReference type="Proteomes" id="UP000028524">
    <property type="component" value="Unassembled WGS sequence"/>
</dbReference>
<feature type="compositionally biased region" description="Acidic residues" evidence="1">
    <location>
        <begin position="24"/>
        <end position="35"/>
    </location>
</feature>
<feature type="compositionally biased region" description="Acidic residues" evidence="1">
    <location>
        <begin position="463"/>
        <end position="478"/>
    </location>
</feature>
<feature type="region of interest" description="Disordered" evidence="1">
    <location>
        <begin position="119"/>
        <end position="153"/>
    </location>
</feature>
<feature type="region of interest" description="Disordered" evidence="1">
    <location>
        <begin position="1"/>
        <end position="97"/>
    </location>
</feature>
<accession>A0A084Q9S4</accession>
<feature type="compositionally biased region" description="Basic and acidic residues" evidence="1">
    <location>
        <begin position="36"/>
        <end position="45"/>
    </location>
</feature>
<gene>
    <name evidence="2" type="ORF">S40285_09337</name>
</gene>
<organism evidence="2 3">
    <name type="scientific">Stachybotrys chlorohalonatus (strain IBT 40285)</name>
    <dbReference type="NCBI Taxonomy" id="1283841"/>
    <lineage>
        <taxon>Eukaryota</taxon>
        <taxon>Fungi</taxon>
        <taxon>Dikarya</taxon>
        <taxon>Ascomycota</taxon>
        <taxon>Pezizomycotina</taxon>
        <taxon>Sordariomycetes</taxon>
        <taxon>Hypocreomycetidae</taxon>
        <taxon>Hypocreales</taxon>
        <taxon>Stachybotryaceae</taxon>
        <taxon>Stachybotrys</taxon>
    </lineage>
</organism>
<name>A0A084Q9S4_STAC4</name>
<dbReference type="STRING" id="1283841.A0A084Q9S4"/>